<dbReference type="SUPFAM" id="SSF46689">
    <property type="entry name" value="Homeodomain-like"/>
    <property type="match status" value="1"/>
</dbReference>
<reference evidence="4 5" key="1">
    <citation type="submission" date="2016-10" db="EMBL/GenBank/DDBJ databases">
        <authorList>
            <person name="de Groot N.N."/>
        </authorList>
    </citation>
    <scope>NUCLEOTIDE SEQUENCE [LARGE SCALE GENOMIC DNA]</scope>
    <source>
        <strain evidence="4 5">GAS522</strain>
    </source>
</reference>
<dbReference type="InterPro" id="IPR036271">
    <property type="entry name" value="Tet_transcr_reg_TetR-rel_C_sf"/>
</dbReference>
<feature type="domain" description="HTH tetR-type" evidence="3">
    <location>
        <begin position="4"/>
        <end position="64"/>
    </location>
</feature>
<dbReference type="InterPro" id="IPR041586">
    <property type="entry name" value="PsrA_TetR_C"/>
</dbReference>
<dbReference type="PANTHER" id="PTHR30055:SF235">
    <property type="entry name" value="TRANSCRIPTIONAL REGULATORY PROTEIN"/>
    <property type="match status" value="1"/>
</dbReference>
<dbReference type="InterPro" id="IPR023772">
    <property type="entry name" value="DNA-bd_HTH_TetR-type_CS"/>
</dbReference>
<feature type="DNA-binding region" description="H-T-H motif" evidence="2">
    <location>
        <begin position="27"/>
        <end position="46"/>
    </location>
</feature>
<protein>
    <submittedName>
        <fullName evidence="4">Transcriptional regulator, TetR family</fullName>
    </submittedName>
</protein>
<dbReference type="GO" id="GO:0000976">
    <property type="term" value="F:transcription cis-regulatory region binding"/>
    <property type="evidence" value="ECO:0007669"/>
    <property type="project" value="TreeGrafter"/>
</dbReference>
<gene>
    <name evidence="4" type="ORF">SAMN05444171_6871</name>
</gene>
<accession>A0A1M7H7J9</accession>
<name>A0A1M7H7J9_9BRAD</name>
<organism evidence="4 5">
    <name type="scientific">Bradyrhizobium lablabi</name>
    <dbReference type="NCBI Taxonomy" id="722472"/>
    <lineage>
        <taxon>Bacteria</taxon>
        <taxon>Pseudomonadati</taxon>
        <taxon>Pseudomonadota</taxon>
        <taxon>Alphaproteobacteria</taxon>
        <taxon>Hyphomicrobiales</taxon>
        <taxon>Nitrobacteraceae</taxon>
        <taxon>Bradyrhizobium</taxon>
    </lineage>
</organism>
<dbReference type="PROSITE" id="PS01081">
    <property type="entry name" value="HTH_TETR_1"/>
    <property type="match status" value="1"/>
</dbReference>
<proteinExistence type="predicted"/>
<dbReference type="Pfam" id="PF17939">
    <property type="entry name" value="TetR_C_30"/>
    <property type="match status" value="1"/>
</dbReference>
<dbReference type="GO" id="GO:0003700">
    <property type="term" value="F:DNA-binding transcription factor activity"/>
    <property type="evidence" value="ECO:0007669"/>
    <property type="project" value="TreeGrafter"/>
</dbReference>
<evidence type="ECO:0000313" key="5">
    <source>
        <dbReference type="Proteomes" id="UP000183208"/>
    </source>
</evidence>
<dbReference type="PRINTS" id="PR00455">
    <property type="entry name" value="HTHTETR"/>
</dbReference>
<dbReference type="PROSITE" id="PS50977">
    <property type="entry name" value="HTH_TETR_2"/>
    <property type="match status" value="1"/>
</dbReference>
<dbReference type="RefSeq" id="WP_074828400.1">
    <property type="nucleotide sequence ID" value="NZ_FNTI01000001.1"/>
</dbReference>
<evidence type="ECO:0000256" key="1">
    <source>
        <dbReference type="ARBA" id="ARBA00023125"/>
    </source>
</evidence>
<dbReference type="InterPro" id="IPR050109">
    <property type="entry name" value="HTH-type_TetR-like_transc_reg"/>
</dbReference>
<evidence type="ECO:0000313" key="4">
    <source>
        <dbReference type="EMBL" id="SEE27519.1"/>
    </source>
</evidence>
<dbReference type="SUPFAM" id="SSF48498">
    <property type="entry name" value="Tetracyclin repressor-like, C-terminal domain"/>
    <property type="match status" value="1"/>
</dbReference>
<evidence type="ECO:0000259" key="3">
    <source>
        <dbReference type="PROSITE" id="PS50977"/>
    </source>
</evidence>
<evidence type="ECO:0000256" key="2">
    <source>
        <dbReference type="PROSITE-ProRule" id="PRU00335"/>
    </source>
</evidence>
<dbReference type="Pfam" id="PF00440">
    <property type="entry name" value="TetR_N"/>
    <property type="match status" value="1"/>
</dbReference>
<dbReference type="Proteomes" id="UP000183208">
    <property type="component" value="Unassembled WGS sequence"/>
</dbReference>
<keyword evidence="1 2" id="KW-0238">DNA-binding</keyword>
<dbReference type="PANTHER" id="PTHR30055">
    <property type="entry name" value="HTH-TYPE TRANSCRIPTIONAL REGULATOR RUTR"/>
    <property type="match status" value="1"/>
</dbReference>
<dbReference type="Gene3D" id="1.10.357.10">
    <property type="entry name" value="Tetracycline Repressor, domain 2"/>
    <property type="match status" value="1"/>
</dbReference>
<sequence>MPSDQTRSAILAAAERLYADRGFGDVTLRDIVAEANVNLAAVNYHFGSKDELIAELFVTRSLATNRERLNELKAAEENGGGRAPIDQIFRALVGPTLRGCLGPDREGSTAARFMIRASIESVPPIRRIKNREVDHLRKFIAAMRRAMPGRDDVDLYWGLNFALAMSHHTIREKERLTKLSEGQCDLNDVAGIIDRVVSVSVMALAASETPAKKAAGKVAAR</sequence>
<dbReference type="OrthoDB" id="2356263at2"/>
<dbReference type="InterPro" id="IPR009057">
    <property type="entry name" value="Homeodomain-like_sf"/>
</dbReference>
<dbReference type="AlphaFoldDB" id="A0A1M7H7J9"/>
<dbReference type="EMBL" id="FNTI01000001">
    <property type="protein sequence ID" value="SEE27519.1"/>
    <property type="molecule type" value="Genomic_DNA"/>
</dbReference>
<dbReference type="InterPro" id="IPR001647">
    <property type="entry name" value="HTH_TetR"/>
</dbReference>